<evidence type="ECO:0000313" key="2">
    <source>
        <dbReference type="Proteomes" id="UP001642360"/>
    </source>
</evidence>
<name>A0ABC8RS71_9AQUA</name>
<keyword evidence="2" id="KW-1185">Reference proteome</keyword>
<sequence>MRNFSNGISGSIKFFPLAVYRSGNWGSSDSISMKLRCGYRVGYRLDSEGGGEEAASGGDQGWGGAFGLLGGDEAGFENATGWVDFGFRVGVNVDVVIVFVAFEEEFPEWCEVEVCIGEEEERDFGLWVGGAKARDRAWRVERGECGSAEEREVVEFVR</sequence>
<comment type="caution">
    <text evidence="1">The sequence shown here is derived from an EMBL/GenBank/DDBJ whole genome shotgun (WGS) entry which is preliminary data.</text>
</comment>
<proteinExistence type="predicted"/>
<evidence type="ECO:0000313" key="1">
    <source>
        <dbReference type="EMBL" id="CAK9147667.1"/>
    </source>
</evidence>
<dbReference type="AlphaFoldDB" id="A0ABC8RS71"/>
<protein>
    <submittedName>
        <fullName evidence="1">Uncharacterized protein</fullName>
    </submittedName>
</protein>
<dbReference type="Proteomes" id="UP001642360">
    <property type="component" value="Unassembled WGS sequence"/>
</dbReference>
<gene>
    <name evidence="1" type="ORF">ILEXP_LOCUS15580</name>
</gene>
<accession>A0ABC8RS71</accession>
<reference evidence="1 2" key="1">
    <citation type="submission" date="2024-02" db="EMBL/GenBank/DDBJ databases">
        <authorList>
            <person name="Vignale AGUSTIN F."/>
            <person name="Sosa J E."/>
            <person name="Modenutti C."/>
        </authorList>
    </citation>
    <scope>NUCLEOTIDE SEQUENCE [LARGE SCALE GENOMIC DNA]</scope>
</reference>
<organism evidence="1 2">
    <name type="scientific">Ilex paraguariensis</name>
    <name type="common">yerba mate</name>
    <dbReference type="NCBI Taxonomy" id="185542"/>
    <lineage>
        <taxon>Eukaryota</taxon>
        <taxon>Viridiplantae</taxon>
        <taxon>Streptophyta</taxon>
        <taxon>Embryophyta</taxon>
        <taxon>Tracheophyta</taxon>
        <taxon>Spermatophyta</taxon>
        <taxon>Magnoliopsida</taxon>
        <taxon>eudicotyledons</taxon>
        <taxon>Gunneridae</taxon>
        <taxon>Pentapetalae</taxon>
        <taxon>asterids</taxon>
        <taxon>campanulids</taxon>
        <taxon>Aquifoliales</taxon>
        <taxon>Aquifoliaceae</taxon>
        <taxon>Ilex</taxon>
    </lineage>
</organism>
<dbReference type="EMBL" id="CAUOFW020001717">
    <property type="protein sequence ID" value="CAK9147667.1"/>
    <property type="molecule type" value="Genomic_DNA"/>
</dbReference>